<comment type="subcellular location">
    <subcellularLocation>
        <location evidence="1 10">Golgi apparatus membrane</location>
        <topology evidence="1 10">Single-pass type II membrane protein</topology>
    </subcellularLocation>
</comment>
<evidence type="ECO:0000256" key="1">
    <source>
        <dbReference type="ARBA" id="ARBA00004323"/>
    </source>
</evidence>
<dbReference type="PANTHER" id="PTHR11214:SF3">
    <property type="entry name" value="BETA-1,3-GALACTOSYLTRANSFERASE 6"/>
    <property type="match status" value="1"/>
</dbReference>
<dbReference type="AlphaFoldDB" id="A0AAF3EVP0"/>
<dbReference type="EC" id="2.4.1.-" evidence="10"/>
<dbReference type="Pfam" id="PF01762">
    <property type="entry name" value="Galactosyl_T"/>
    <property type="match status" value="1"/>
</dbReference>
<evidence type="ECO:0000256" key="6">
    <source>
        <dbReference type="ARBA" id="ARBA00022968"/>
    </source>
</evidence>
<evidence type="ECO:0000313" key="11">
    <source>
        <dbReference type="Proteomes" id="UP000887575"/>
    </source>
</evidence>
<dbReference type="Gene3D" id="3.90.550.50">
    <property type="match status" value="1"/>
</dbReference>
<proteinExistence type="inferred from homology"/>
<dbReference type="InterPro" id="IPR002659">
    <property type="entry name" value="Glyco_trans_31"/>
</dbReference>
<dbReference type="WBParaSite" id="MBELARI_LOCUS17649">
    <property type="protein sequence ID" value="MBELARI_LOCUS17649"/>
    <property type="gene ID" value="MBELARI_LOCUS17649"/>
</dbReference>
<dbReference type="PANTHER" id="PTHR11214">
    <property type="entry name" value="BETA-1,3-N-ACETYLGLUCOSAMINYLTRANSFERASE"/>
    <property type="match status" value="1"/>
</dbReference>
<keyword evidence="6" id="KW-0735">Signal-anchor</keyword>
<keyword evidence="4" id="KW-0808">Transferase</keyword>
<evidence type="ECO:0000313" key="12">
    <source>
        <dbReference type="WBParaSite" id="MBELARI_LOCUS17649"/>
    </source>
</evidence>
<keyword evidence="8 10" id="KW-0333">Golgi apparatus</keyword>
<dbReference type="GO" id="GO:0000139">
    <property type="term" value="C:Golgi membrane"/>
    <property type="evidence" value="ECO:0007669"/>
    <property type="project" value="UniProtKB-SubCell"/>
</dbReference>
<evidence type="ECO:0000256" key="3">
    <source>
        <dbReference type="ARBA" id="ARBA00022676"/>
    </source>
</evidence>
<evidence type="ECO:0000256" key="7">
    <source>
        <dbReference type="ARBA" id="ARBA00022989"/>
    </source>
</evidence>
<dbReference type="Proteomes" id="UP000887575">
    <property type="component" value="Unassembled WGS sequence"/>
</dbReference>
<sequence length="368" mass="43173">MKNVDYRYLFLASAAVIIYLLYHDYQESQRNVIIPMYSNAYDYPSAFGAPQRVHPMLRQHQPAHSIQLVNANNQPITIVPHPWYQPFRWTILPQNFCQNDMKVVFVVHTAVSNKEKRAAIRDTYANMQWYKKYHIRTLFATGRSMDRNDEQQLEAEAKFHQDIVQADFIDHYRNLTIKGLSWMRFLRDHCPSVQLVVKLDDDLLPNIFGFMEDFEKNKVKTNKTFTCLLYYGNVIRDPGSPWFVSKEAMPEDQWGRYCTGTSFIMSKDLAAEIVAAVEKRLHYISVDDAFFTGPIGREIGANYDFDTYASKYELNDVHTEEKMMARSVYFALYPTVAALRRMFTELEYIYKVVTDAPDHFKDYAKVQN</sequence>
<keyword evidence="5" id="KW-0812">Transmembrane</keyword>
<keyword evidence="9" id="KW-0472">Membrane</keyword>
<evidence type="ECO:0000256" key="5">
    <source>
        <dbReference type="ARBA" id="ARBA00022692"/>
    </source>
</evidence>
<keyword evidence="7" id="KW-1133">Transmembrane helix</keyword>
<evidence type="ECO:0000256" key="10">
    <source>
        <dbReference type="RuleBase" id="RU363063"/>
    </source>
</evidence>
<dbReference type="GO" id="GO:0016758">
    <property type="term" value="F:hexosyltransferase activity"/>
    <property type="evidence" value="ECO:0007669"/>
    <property type="project" value="InterPro"/>
</dbReference>
<evidence type="ECO:0000256" key="9">
    <source>
        <dbReference type="ARBA" id="ARBA00023136"/>
    </source>
</evidence>
<keyword evidence="3 10" id="KW-0328">Glycosyltransferase</keyword>
<organism evidence="11 12">
    <name type="scientific">Mesorhabditis belari</name>
    <dbReference type="NCBI Taxonomy" id="2138241"/>
    <lineage>
        <taxon>Eukaryota</taxon>
        <taxon>Metazoa</taxon>
        <taxon>Ecdysozoa</taxon>
        <taxon>Nematoda</taxon>
        <taxon>Chromadorea</taxon>
        <taxon>Rhabditida</taxon>
        <taxon>Rhabditina</taxon>
        <taxon>Rhabditomorpha</taxon>
        <taxon>Rhabditoidea</taxon>
        <taxon>Rhabditidae</taxon>
        <taxon>Mesorhabditinae</taxon>
        <taxon>Mesorhabditis</taxon>
    </lineage>
</organism>
<accession>A0AAF3EVP0</accession>
<reference evidence="12" key="1">
    <citation type="submission" date="2024-02" db="UniProtKB">
        <authorList>
            <consortium name="WormBaseParasite"/>
        </authorList>
    </citation>
    <scope>IDENTIFICATION</scope>
</reference>
<evidence type="ECO:0000256" key="4">
    <source>
        <dbReference type="ARBA" id="ARBA00022679"/>
    </source>
</evidence>
<evidence type="ECO:0000256" key="8">
    <source>
        <dbReference type="ARBA" id="ARBA00023034"/>
    </source>
</evidence>
<keyword evidence="11" id="KW-1185">Reference proteome</keyword>
<dbReference type="GO" id="GO:0006493">
    <property type="term" value="P:protein O-linked glycosylation"/>
    <property type="evidence" value="ECO:0007669"/>
    <property type="project" value="TreeGrafter"/>
</dbReference>
<evidence type="ECO:0000256" key="2">
    <source>
        <dbReference type="ARBA" id="ARBA00008661"/>
    </source>
</evidence>
<name>A0AAF3EVP0_9BILA</name>
<protein>
    <recommendedName>
        <fullName evidence="10">Hexosyltransferase</fullName>
        <ecNumber evidence="10">2.4.1.-</ecNumber>
    </recommendedName>
</protein>
<comment type="similarity">
    <text evidence="2 10">Belongs to the glycosyltransferase 31 family.</text>
</comment>